<dbReference type="RefSeq" id="WP_352555650.1">
    <property type="nucleotide sequence ID" value="NZ_JAMYQB010000001.1"/>
</dbReference>
<feature type="compositionally biased region" description="Basic and acidic residues" evidence="1">
    <location>
        <begin position="88"/>
        <end position="109"/>
    </location>
</feature>
<evidence type="ECO:0000256" key="2">
    <source>
        <dbReference type="SAM" id="Phobius"/>
    </source>
</evidence>
<feature type="transmembrane region" description="Helical" evidence="2">
    <location>
        <begin position="60"/>
        <end position="79"/>
    </location>
</feature>
<keyword evidence="2" id="KW-1133">Transmembrane helix</keyword>
<keyword evidence="2" id="KW-0472">Membrane</keyword>
<evidence type="ECO:0000256" key="1">
    <source>
        <dbReference type="SAM" id="MobiDB-lite"/>
    </source>
</evidence>
<name>A0ABV1YSN4_9HYPH</name>
<accession>A0ABV1YSN4</accession>
<organism evidence="3 4">
    <name type="scientific">Mesorhizobium caraganae</name>
    <dbReference type="NCBI Taxonomy" id="483206"/>
    <lineage>
        <taxon>Bacteria</taxon>
        <taxon>Pseudomonadati</taxon>
        <taxon>Pseudomonadota</taxon>
        <taxon>Alphaproteobacteria</taxon>
        <taxon>Hyphomicrobiales</taxon>
        <taxon>Phyllobacteriaceae</taxon>
        <taxon>Mesorhizobium</taxon>
    </lineage>
</organism>
<proteinExistence type="predicted"/>
<comment type="caution">
    <text evidence="3">The sequence shown here is derived from an EMBL/GenBank/DDBJ whole genome shotgun (WGS) entry which is preliminary data.</text>
</comment>
<evidence type="ECO:0000313" key="3">
    <source>
        <dbReference type="EMBL" id="MER9402765.1"/>
    </source>
</evidence>
<keyword evidence="2" id="KW-0812">Transmembrane</keyword>
<dbReference type="Proteomes" id="UP001433071">
    <property type="component" value="Unassembled WGS sequence"/>
</dbReference>
<evidence type="ECO:0000313" key="4">
    <source>
        <dbReference type="Proteomes" id="UP001433071"/>
    </source>
</evidence>
<sequence length="115" mass="12403">MANGEILGWVSHRFCMLGPVDGPPTMSLPKFVIGMVFALAIVVAWSYFDGASLSTTVLRVIGCAVLIQIGYFLLVYVMIARSAPTSADRARDAERSLGAEKVSEGEKLSARRSVH</sequence>
<feature type="region of interest" description="Disordered" evidence="1">
    <location>
        <begin position="84"/>
        <end position="115"/>
    </location>
</feature>
<gene>
    <name evidence="3" type="ORF">NKI36_01755</name>
</gene>
<feature type="transmembrane region" description="Helical" evidence="2">
    <location>
        <begin position="31"/>
        <end position="48"/>
    </location>
</feature>
<protein>
    <submittedName>
        <fullName evidence="3">Exopolysaccharide production repressor exox</fullName>
    </submittedName>
</protein>
<dbReference type="EMBL" id="JAMYQB010000001">
    <property type="protein sequence ID" value="MER9402765.1"/>
    <property type="molecule type" value="Genomic_DNA"/>
</dbReference>
<reference evidence="3 4" key="1">
    <citation type="journal article" date="2024" name="Proc. Natl. Acad. Sci. U.S.A.">
        <title>The evolutionary genomics of adaptation to stress in wild rhizobium bacteria.</title>
        <authorList>
            <person name="Kehlet-Delgado H."/>
            <person name="Montoya A.P."/>
            <person name="Jensen K.T."/>
            <person name="Wendlandt C.E."/>
            <person name="Dexheimer C."/>
            <person name="Roberts M."/>
            <person name="Torres Martinez L."/>
            <person name="Friesen M.L."/>
            <person name="Griffitts J.S."/>
            <person name="Porter S.S."/>
        </authorList>
    </citation>
    <scope>NUCLEOTIDE SEQUENCE [LARGE SCALE GENOMIC DNA]</scope>
    <source>
        <strain evidence="3 4">M0641</strain>
    </source>
</reference>
<keyword evidence="4" id="KW-1185">Reference proteome</keyword>